<keyword evidence="6" id="KW-0812">Transmembrane</keyword>
<organism evidence="7 8">
    <name type="scientific">Punica granatum</name>
    <name type="common">Pomegranate</name>
    <dbReference type="NCBI Taxonomy" id="22663"/>
    <lineage>
        <taxon>Eukaryota</taxon>
        <taxon>Viridiplantae</taxon>
        <taxon>Streptophyta</taxon>
        <taxon>Embryophyta</taxon>
        <taxon>Tracheophyta</taxon>
        <taxon>Spermatophyta</taxon>
        <taxon>Magnoliopsida</taxon>
        <taxon>eudicotyledons</taxon>
        <taxon>Gunneridae</taxon>
        <taxon>Pentapetalae</taxon>
        <taxon>rosids</taxon>
        <taxon>malvids</taxon>
        <taxon>Myrtales</taxon>
        <taxon>Lythraceae</taxon>
        <taxon>Punica</taxon>
    </lineage>
</organism>
<evidence type="ECO:0000313" key="7">
    <source>
        <dbReference type="Proteomes" id="UP000515151"/>
    </source>
</evidence>
<dbReference type="Gene3D" id="1.20.120.980">
    <property type="entry name" value="Serine carboxypeptidase S28, SKS domain"/>
    <property type="match status" value="1"/>
</dbReference>
<evidence type="ECO:0000256" key="5">
    <source>
        <dbReference type="ARBA" id="ARBA00023180"/>
    </source>
</evidence>
<dbReference type="GeneID" id="116203962"/>
<dbReference type="Proteomes" id="UP000515151">
    <property type="component" value="Chromosome 1"/>
</dbReference>
<dbReference type="GO" id="GO:0008239">
    <property type="term" value="F:dipeptidyl-peptidase activity"/>
    <property type="evidence" value="ECO:0007669"/>
    <property type="project" value="TreeGrafter"/>
</dbReference>
<evidence type="ECO:0000256" key="2">
    <source>
        <dbReference type="ARBA" id="ARBA00022670"/>
    </source>
</evidence>
<reference evidence="8" key="2">
    <citation type="submission" date="2025-08" db="UniProtKB">
        <authorList>
            <consortium name="RefSeq"/>
        </authorList>
    </citation>
    <scope>IDENTIFICATION</scope>
    <source>
        <tissue evidence="8">Leaf</tissue>
    </source>
</reference>
<dbReference type="Pfam" id="PF05577">
    <property type="entry name" value="Peptidase_S28"/>
    <property type="match status" value="1"/>
</dbReference>
<proteinExistence type="inferred from homology"/>
<feature type="transmembrane region" description="Helical" evidence="6">
    <location>
        <begin position="240"/>
        <end position="267"/>
    </location>
</feature>
<dbReference type="SUPFAM" id="SSF53474">
    <property type="entry name" value="alpha/beta-Hydrolases"/>
    <property type="match status" value="1"/>
</dbReference>
<keyword evidence="7" id="KW-1185">Reference proteome</keyword>
<protein>
    <submittedName>
        <fullName evidence="8">Lysosomal Pro-X carboxypeptidase-like</fullName>
    </submittedName>
</protein>
<evidence type="ECO:0000256" key="1">
    <source>
        <dbReference type="ARBA" id="ARBA00011079"/>
    </source>
</evidence>
<keyword evidence="6" id="KW-0472">Membrane</keyword>
<dbReference type="GO" id="GO:0070008">
    <property type="term" value="F:serine-type exopeptidase activity"/>
    <property type="evidence" value="ECO:0007669"/>
    <property type="project" value="InterPro"/>
</dbReference>
<dbReference type="RefSeq" id="XP_031391822.1">
    <property type="nucleotide sequence ID" value="XM_031535962.1"/>
</dbReference>
<gene>
    <name evidence="8" type="primary">LOC116203962</name>
</gene>
<reference evidence="7" key="1">
    <citation type="journal article" date="2020" name="Plant Biotechnol. J.">
        <title>The pomegranate (Punica granatum L.) draft genome dissects genetic divergence between soft- and hard-seeded cultivars.</title>
        <authorList>
            <person name="Luo X."/>
            <person name="Li H."/>
            <person name="Wu Z."/>
            <person name="Yao W."/>
            <person name="Zhao P."/>
            <person name="Cao D."/>
            <person name="Yu H."/>
            <person name="Li K."/>
            <person name="Poudel K."/>
            <person name="Zhao D."/>
            <person name="Zhang F."/>
            <person name="Xia X."/>
            <person name="Chen L."/>
            <person name="Wang Q."/>
            <person name="Jing D."/>
            <person name="Cao S."/>
        </authorList>
    </citation>
    <scope>NUCLEOTIDE SEQUENCE [LARGE SCALE GENOMIC DNA]</scope>
    <source>
        <strain evidence="7">cv. Tunisia</strain>
    </source>
</reference>
<sequence length="532" mass="59861">MTYKKGSLVGAREPPPMLMLGFIITSTYGLFPLLLSLLLLSAAVSATPHLNRIPKLSLVRGISFLQDSRSTVTESVINDENCLAERNSENCTSFFNQTLDHFNYRPESYTTFKHKYVINFKYWGGANSCAPIFAYLGAEDQLAREIPVVGFLTDNAPQFKALILYIEHRFYGDSIPYNLSLAEALNNPDARGYFNSAQALADYATIITYVKRKLDAHKSPVIVVGASYGGMLASWFRLKYLHIALGALALSAPILLPVNLTLLYGYYTIVSNVFQEISQTCYETINISWSQIDQLASTSHGLQNLSETFKTCRPLKCASELKNYLINMYIDLAQYNNPFKNQVAKLCDVMNSNPSLPTLEKIFAGVVATYGNVKCYVNATSNDPSGWSWQICSDIMMPLACNNETMFQPYEWTLRSHKNDCKSLYGVAPRPHWISTYYGGQMQDIKLFGSNIIFSNGLKDPFSSGGVLTNISDTIVAVYTAEGSHCLDLQARRTNVFDPNPYWLVKQWETEVEIMEKWISTYYDDLKKLQDS</sequence>
<dbReference type="PANTHER" id="PTHR11010">
    <property type="entry name" value="PROTEASE S28 PRO-X CARBOXYPEPTIDASE-RELATED"/>
    <property type="match status" value="1"/>
</dbReference>
<keyword evidence="3" id="KW-0732">Signal</keyword>
<dbReference type="GO" id="GO:0006508">
    <property type="term" value="P:proteolysis"/>
    <property type="evidence" value="ECO:0007669"/>
    <property type="project" value="UniProtKB-KW"/>
</dbReference>
<dbReference type="OrthoDB" id="2130629at2759"/>
<evidence type="ECO:0000256" key="6">
    <source>
        <dbReference type="SAM" id="Phobius"/>
    </source>
</evidence>
<feature type="transmembrane region" description="Helical" evidence="6">
    <location>
        <begin position="20"/>
        <end position="46"/>
    </location>
</feature>
<evidence type="ECO:0000256" key="4">
    <source>
        <dbReference type="ARBA" id="ARBA00022801"/>
    </source>
</evidence>
<dbReference type="InterPro" id="IPR042269">
    <property type="entry name" value="Ser_carbopepase_S28_SKS"/>
</dbReference>
<dbReference type="PANTHER" id="PTHR11010:SF96">
    <property type="entry name" value="LYSOSOMAL PRO-X CARBOXYPEPTIDASE-LIKE ISOFORM X1"/>
    <property type="match status" value="1"/>
</dbReference>
<dbReference type="Gene3D" id="3.40.50.1820">
    <property type="entry name" value="alpha/beta hydrolase"/>
    <property type="match status" value="1"/>
</dbReference>
<keyword evidence="2" id="KW-0645">Protease</keyword>
<keyword evidence="6" id="KW-1133">Transmembrane helix</keyword>
<accession>A0A6P8D419</accession>
<keyword evidence="4" id="KW-0378">Hydrolase</keyword>
<comment type="similarity">
    <text evidence="1">Belongs to the peptidase S28 family.</text>
</comment>
<keyword evidence="5" id="KW-0325">Glycoprotein</keyword>
<evidence type="ECO:0000256" key="3">
    <source>
        <dbReference type="ARBA" id="ARBA00022729"/>
    </source>
</evidence>
<dbReference type="InterPro" id="IPR029058">
    <property type="entry name" value="AB_hydrolase_fold"/>
</dbReference>
<name>A0A6P8D419_PUNGR</name>
<dbReference type="AlphaFoldDB" id="A0A6P8D419"/>
<dbReference type="InterPro" id="IPR008758">
    <property type="entry name" value="Peptidase_S28"/>
</dbReference>
<evidence type="ECO:0000313" key="8">
    <source>
        <dbReference type="RefSeq" id="XP_031391822.1"/>
    </source>
</evidence>